<evidence type="ECO:0000259" key="1">
    <source>
        <dbReference type="PROSITE" id="PS50008"/>
    </source>
</evidence>
<dbReference type="GO" id="GO:0035556">
    <property type="term" value="P:intracellular signal transduction"/>
    <property type="evidence" value="ECO:0007669"/>
    <property type="project" value="InterPro"/>
</dbReference>
<reference evidence="2" key="1">
    <citation type="submission" date="2020-05" db="EMBL/GenBank/DDBJ databases">
        <title>Mycena genomes resolve the evolution of fungal bioluminescence.</title>
        <authorList>
            <person name="Tsai I.J."/>
        </authorList>
    </citation>
    <scope>NUCLEOTIDE SEQUENCE</scope>
    <source>
        <strain evidence="2">160909Yilan</strain>
    </source>
</reference>
<feature type="domain" description="PI-PLC Y-box" evidence="1">
    <location>
        <begin position="44"/>
        <end position="125"/>
    </location>
</feature>
<gene>
    <name evidence="2" type="ORF">MSAN_02500700</name>
</gene>
<dbReference type="GO" id="GO:0004435">
    <property type="term" value="F:phosphatidylinositol-4,5-bisphosphate phospholipase C activity"/>
    <property type="evidence" value="ECO:0007669"/>
    <property type="project" value="InterPro"/>
</dbReference>
<dbReference type="Proteomes" id="UP000623467">
    <property type="component" value="Unassembled WGS sequence"/>
</dbReference>
<name>A0A8H6U1D6_9AGAR</name>
<dbReference type="AlphaFoldDB" id="A0A8H6U1D6"/>
<evidence type="ECO:0000313" key="2">
    <source>
        <dbReference type="EMBL" id="KAF7326727.1"/>
    </source>
</evidence>
<sequence length="337" mass="36858">MVLTRRATKELNSIMRWLPTEMLLAMCGYACDSTLASLCRTGRTLRALATPVLYRSVSLTEERRAKRFIETVASRPGLARHVRRLLLKGNVELPPRTTRTLTRILPLMTRLQDLDLHFADFWLEGGIGGASFSELRSFGGLAIRPSCASLQAFLDRHRSITALDVLCFRENENGLPAVHLPQLAEYAGSASFLSYLDDATVRGIRSLDLRILDANLGAVLSRCANLRRVAGTLVGVEATKVIETCERACAEDRAHGVPCEEPDRLAAGGCRRTPRRSAPIASAELLAVHVSVGSRRGGGHLGAACKTLVRVVLDGADWRRVHGQWTLAAAIQAEDEQ</sequence>
<dbReference type="InterPro" id="IPR001711">
    <property type="entry name" value="PLipase_C_Pinositol-sp_Y"/>
</dbReference>
<keyword evidence="3" id="KW-1185">Reference proteome</keyword>
<accession>A0A8H6U1D6</accession>
<dbReference type="GO" id="GO:0006629">
    <property type="term" value="P:lipid metabolic process"/>
    <property type="evidence" value="ECO:0007669"/>
    <property type="project" value="InterPro"/>
</dbReference>
<comment type="caution">
    <text evidence="2">The sequence shown here is derived from an EMBL/GenBank/DDBJ whole genome shotgun (WGS) entry which is preliminary data.</text>
</comment>
<evidence type="ECO:0000313" key="3">
    <source>
        <dbReference type="Proteomes" id="UP000623467"/>
    </source>
</evidence>
<dbReference type="EMBL" id="JACAZH010000094">
    <property type="protein sequence ID" value="KAF7326727.1"/>
    <property type="molecule type" value="Genomic_DNA"/>
</dbReference>
<organism evidence="2 3">
    <name type="scientific">Mycena sanguinolenta</name>
    <dbReference type="NCBI Taxonomy" id="230812"/>
    <lineage>
        <taxon>Eukaryota</taxon>
        <taxon>Fungi</taxon>
        <taxon>Dikarya</taxon>
        <taxon>Basidiomycota</taxon>
        <taxon>Agaricomycotina</taxon>
        <taxon>Agaricomycetes</taxon>
        <taxon>Agaricomycetidae</taxon>
        <taxon>Agaricales</taxon>
        <taxon>Marasmiineae</taxon>
        <taxon>Mycenaceae</taxon>
        <taxon>Mycena</taxon>
    </lineage>
</organism>
<proteinExistence type="predicted"/>
<protein>
    <recommendedName>
        <fullName evidence="1">PI-PLC Y-box domain-containing protein</fullName>
    </recommendedName>
</protein>
<dbReference type="PROSITE" id="PS50008">
    <property type="entry name" value="PIPLC_Y_DOMAIN"/>
    <property type="match status" value="1"/>
</dbReference>
<dbReference type="OrthoDB" id="5139510at2759"/>